<dbReference type="EMBL" id="AZHE01000025">
    <property type="protein sequence ID" value="KHN95190.1"/>
    <property type="molecule type" value="Genomic_DNA"/>
</dbReference>
<reference evidence="2 3" key="1">
    <citation type="journal article" date="2014" name="Proc. Natl. Acad. Sci. U.S.A.">
        <title>Trajectory and genomic determinants of fungal-pathogen speciation and host adaptation.</title>
        <authorList>
            <person name="Hu X."/>
            <person name="Xiao G."/>
            <person name="Zheng P."/>
            <person name="Shang Y."/>
            <person name="Su Y."/>
            <person name="Zhang X."/>
            <person name="Liu X."/>
            <person name="Zhan S."/>
            <person name="St Leger R.J."/>
            <person name="Wang C."/>
        </authorList>
    </citation>
    <scope>NUCLEOTIDE SEQUENCE [LARGE SCALE GENOMIC DNA]</scope>
    <source>
        <strain evidence="2 3">ARSEF 1941</strain>
    </source>
</reference>
<keyword evidence="3" id="KW-1185">Reference proteome</keyword>
<accession>A0A0B2WQC2</accession>
<dbReference type="HOGENOM" id="CLU_117282_0_0_1"/>
<protein>
    <recommendedName>
        <fullName evidence="4">Small secreted protein</fullName>
    </recommendedName>
</protein>
<sequence length="160" mass="17164">MQLAQTIVAALLAACSVTAAAAPAPRASTVKSMAAADKPLTIESVRRVCNKPDTECKWTFKINTDVDCQEACKTRTPVYFVVRASGGKPATQSNGAAQTFGNYTITSGWSGQFGPGKGFTTFAVVDNKRRLIAYPAYTDEEVDEAKLVKPDRAFPLQQLP</sequence>
<evidence type="ECO:0000313" key="2">
    <source>
        <dbReference type="EMBL" id="KHN95190.1"/>
    </source>
</evidence>
<organism evidence="2 3">
    <name type="scientific">Metarhizium album (strain ARSEF 1941)</name>
    <dbReference type="NCBI Taxonomy" id="1081103"/>
    <lineage>
        <taxon>Eukaryota</taxon>
        <taxon>Fungi</taxon>
        <taxon>Dikarya</taxon>
        <taxon>Ascomycota</taxon>
        <taxon>Pezizomycotina</taxon>
        <taxon>Sordariomycetes</taxon>
        <taxon>Hypocreomycetidae</taxon>
        <taxon>Hypocreales</taxon>
        <taxon>Clavicipitaceae</taxon>
        <taxon>Metarhizium</taxon>
    </lineage>
</organism>
<dbReference type="AlphaFoldDB" id="A0A0B2WQC2"/>
<gene>
    <name evidence="2" type="ORF">MAM_06901</name>
</gene>
<dbReference type="RefSeq" id="XP_040676256.1">
    <property type="nucleotide sequence ID" value="XM_040825699.1"/>
</dbReference>
<keyword evidence="1" id="KW-0732">Signal</keyword>
<evidence type="ECO:0008006" key="4">
    <source>
        <dbReference type="Google" id="ProtNLM"/>
    </source>
</evidence>
<dbReference type="OrthoDB" id="5352317at2759"/>
<dbReference type="Proteomes" id="UP000030816">
    <property type="component" value="Unassembled WGS sequence"/>
</dbReference>
<evidence type="ECO:0000313" key="3">
    <source>
        <dbReference type="Proteomes" id="UP000030816"/>
    </source>
</evidence>
<name>A0A0B2WQC2_METAS</name>
<proteinExistence type="predicted"/>
<feature type="signal peptide" evidence="1">
    <location>
        <begin position="1"/>
        <end position="21"/>
    </location>
</feature>
<dbReference type="GeneID" id="63741356"/>
<feature type="chain" id="PRO_5002079433" description="Small secreted protein" evidence="1">
    <location>
        <begin position="22"/>
        <end position="160"/>
    </location>
</feature>
<evidence type="ECO:0000256" key="1">
    <source>
        <dbReference type="SAM" id="SignalP"/>
    </source>
</evidence>
<comment type="caution">
    <text evidence="2">The sequence shown here is derived from an EMBL/GenBank/DDBJ whole genome shotgun (WGS) entry which is preliminary data.</text>
</comment>